<feature type="active site" description="Charge relay system" evidence="3">
    <location>
        <position position="137"/>
    </location>
</feature>
<dbReference type="InterPro" id="IPR023631">
    <property type="entry name" value="Amidase_dom"/>
</dbReference>
<evidence type="ECO:0000256" key="1">
    <source>
        <dbReference type="ARBA" id="ARBA00009199"/>
    </source>
</evidence>
<evidence type="ECO:0000256" key="2">
    <source>
        <dbReference type="ARBA" id="ARBA00022801"/>
    </source>
</evidence>
<evidence type="ECO:0000313" key="5">
    <source>
        <dbReference type="EMBL" id="CDK27142.1"/>
    </source>
</evidence>
<dbReference type="RefSeq" id="XP_022459138.1">
    <property type="nucleotide sequence ID" value="XM_022603432.1"/>
</dbReference>
<keyword evidence="6" id="KW-1185">Reference proteome</keyword>
<dbReference type="AlphaFoldDB" id="W6MPQ5"/>
<dbReference type="HOGENOM" id="CLU_009600_9_2_1"/>
<dbReference type="Gene3D" id="3.90.1300.10">
    <property type="entry name" value="Amidase signature (AS) domain"/>
    <property type="match status" value="1"/>
</dbReference>
<feature type="active site" description="Acyl-ester intermediate" evidence="3">
    <location>
        <position position="236"/>
    </location>
</feature>
<dbReference type="STRING" id="1382522.W6MPQ5"/>
<sequence>MTIEKDWKKTATEKKQSVDACIPKEWRLPLEVTKGISSDNATSVLDIPRQFLSEKEISITEDYSARSLHTSIVAGKLTAVDVISAFSHRAAIATQLTNCCTEILFDYGLERAKFLDEYLSQNKRPYGPLHGVPVSLKDCYNIEGYDSTVGFVSLIGKKATSNSSIVEMLLDLGAVFYVKTNIPQGMMTADSDNNIFGRTLNPLNLTLTAGGSSGGEGSLIKLRGSILGVGSDGAGSIRIPAMCNGIYGYRPTSNRLPARGQAECTRDVYIDIPVVAGPMATNIEDILLFTESVINKKPWRYDPSCVRFPWQNIEDLTKLRIGFILEDPELPIHPPMKRILQEAVEKLEANGHYVEILKTFPSYVEGWTEALLNFAIDPQMAIFDHLEKAGEPPANALCQTEVGVEAPREIDDIIKLKKRCRDIEDRWFSIFNEHNFDVIISPGAAGTAPPHDTYGMAAYTCMWNLVDFPATVIPFGKVDSESDVNDDTPFPEKLKGSYPEYDRQLYSGGIGHVQIVGPRFEDERLLACTEIIDQVLNN</sequence>
<organism evidence="5 6">
    <name type="scientific">Kuraishia capsulata CBS 1993</name>
    <dbReference type="NCBI Taxonomy" id="1382522"/>
    <lineage>
        <taxon>Eukaryota</taxon>
        <taxon>Fungi</taxon>
        <taxon>Dikarya</taxon>
        <taxon>Ascomycota</taxon>
        <taxon>Saccharomycotina</taxon>
        <taxon>Pichiomycetes</taxon>
        <taxon>Pichiales</taxon>
        <taxon>Pichiaceae</taxon>
        <taxon>Kuraishia</taxon>
    </lineage>
</organism>
<feature type="domain" description="Amidase" evidence="4">
    <location>
        <begin position="81"/>
        <end position="526"/>
    </location>
</feature>
<dbReference type="InterPro" id="IPR036928">
    <property type="entry name" value="AS_sf"/>
</dbReference>
<dbReference type="Proteomes" id="UP000019384">
    <property type="component" value="Unassembled WGS sequence"/>
</dbReference>
<dbReference type="PANTHER" id="PTHR46072:SF11">
    <property type="entry name" value="AMIDASE-RELATED"/>
    <property type="match status" value="1"/>
</dbReference>
<dbReference type="Pfam" id="PF01425">
    <property type="entry name" value="Amidase"/>
    <property type="match status" value="1"/>
</dbReference>
<comment type="similarity">
    <text evidence="1">Belongs to the amidase family.</text>
</comment>
<feature type="active site" description="Charge relay system" evidence="3">
    <location>
        <position position="212"/>
    </location>
</feature>
<dbReference type="GeneID" id="34520526"/>
<dbReference type="SUPFAM" id="SSF75304">
    <property type="entry name" value="Amidase signature (AS) enzymes"/>
    <property type="match status" value="1"/>
</dbReference>
<keyword evidence="2" id="KW-0378">Hydrolase</keyword>
<evidence type="ECO:0000256" key="3">
    <source>
        <dbReference type="PIRSR" id="PIRSR001221-1"/>
    </source>
</evidence>
<evidence type="ECO:0000259" key="4">
    <source>
        <dbReference type="Pfam" id="PF01425"/>
    </source>
</evidence>
<dbReference type="GO" id="GO:0016787">
    <property type="term" value="F:hydrolase activity"/>
    <property type="evidence" value="ECO:0007669"/>
    <property type="project" value="UniProtKB-KW"/>
</dbReference>
<dbReference type="PANTHER" id="PTHR46072">
    <property type="entry name" value="AMIDASE-RELATED-RELATED"/>
    <property type="match status" value="1"/>
</dbReference>
<dbReference type="OrthoDB" id="6428749at2759"/>
<evidence type="ECO:0000313" key="6">
    <source>
        <dbReference type="Proteomes" id="UP000019384"/>
    </source>
</evidence>
<protein>
    <recommendedName>
        <fullName evidence="4">Amidase domain-containing protein</fullName>
    </recommendedName>
</protein>
<reference evidence="5" key="2">
    <citation type="submission" date="2014-02" db="EMBL/GenBank/DDBJ databases">
        <title>Complete DNA sequence of /Kuraishia capsulata/ illustrates novel genomic features among budding yeasts (/Saccharomycotina/).</title>
        <authorList>
            <person name="Morales L."/>
            <person name="Noel B."/>
            <person name="Porcel B."/>
            <person name="Marcet-Houben M."/>
            <person name="Hullo M-F."/>
            <person name="Sacerdot C."/>
            <person name="Tekaia F."/>
            <person name="Leh-Louis V."/>
            <person name="Despons L."/>
            <person name="Khanna V."/>
            <person name="Aury J-M."/>
            <person name="Barbe V."/>
            <person name="Couloux A."/>
            <person name="Labadie K."/>
            <person name="Pelletier E."/>
            <person name="Souciet J-L."/>
            <person name="Boekhout T."/>
            <person name="Gabaldon T."/>
            <person name="Wincker P."/>
            <person name="Dujon B."/>
        </authorList>
    </citation>
    <scope>NUCLEOTIDE SEQUENCE</scope>
    <source>
        <strain evidence="5">CBS 1993</strain>
    </source>
</reference>
<reference evidence="5" key="1">
    <citation type="submission" date="2013-12" db="EMBL/GenBank/DDBJ databases">
        <authorList>
            <person name="Genoscope - CEA"/>
        </authorList>
    </citation>
    <scope>NUCLEOTIDE SEQUENCE</scope>
    <source>
        <strain evidence="5">CBS 1993</strain>
    </source>
</reference>
<gene>
    <name evidence="5" type="ORF">KUCA_T00003119001</name>
</gene>
<name>W6MPQ5_9ASCO</name>
<accession>W6MPQ5</accession>
<dbReference type="PIRSF" id="PIRSF001221">
    <property type="entry name" value="Amidase_fungi"/>
    <property type="match status" value="1"/>
</dbReference>
<dbReference type="EMBL" id="HG793127">
    <property type="protein sequence ID" value="CDK27142.1"/>
    <property type="molecule type" value="Genomic_DNA"/>
</dbReference>
<proteinExistence type="inferred from homology"/>